<name>A0A4Y7STM7_COPMI</name>
<organism evidence="1 2">
    <name type="scientific">Coprinellus micaceus</name>
    <name type="common">Glistening ink-cap mushroom</name>
    <name type="synonym">Coprinus micaceus</name>
    <dbReference type="NCBI Taxonomy" id="71717"/>
    <lineage>
        <taxon>Eukaryota</taxon>
        <taxon>Fungi</taxon>
        <taxon>Dikarya</taxon>
        <taxon>Basidiomycota</taxon>
        <taxon>Agaricomycotina</taxon>
        <taxon>Agaricomycetes</taxon>
        <taxon>Agaricomycetidae</taxon>
        <taxon>Agaricales</taxon>
        <taxon>Agaricineae</taxon>
        <taxon>Psathyrellaceae</taxon>
        <taxon>Coprinellus</taxon>
    </lineage>
</organism>
<gene>
    <name evidence="1" type="ORF">FA13DRAFT_1777571</name>
</gene>
<comment type="caution">
    <text evidence="1">The sequence shown here is derived from an EMBL/GenBank/DDBJ whole genome shotgun (WGS) entry which is preliminary data.</text>
</comment>
<dbReference type="Proteomes" id="UP000298030">
    <property type="component" value="Unassembled WGS sequence"/>
</dbReference>
<proteinExistence type="predicted"/>
<reference evidence="1 2" key="1">
    <citation type="journal article" date="2019" name="Nat. Ecol. Evol.">
        <title>Megaphylogeny resolves global patterns of mushroom evolution.</title>
        <authorList>
            <person name="Varga T."/>
            <person name="Krizsan K."/>
            <person name="Foldi C."/>
            <person name="Dima B."/>
            <person name="Sanchez-Garcia M."/>
            <person name="Sanchez-Ramirez S."/>
            <person name="Szollosi G.J."/>
            <person name="Szarkandi J.G."/>
            <person name="Papp V."/>
            <person name="Albert L."/>
            <person name="Andreopoulos W."/>
            <person name="Angelini C."/>
            <person name="Antonin V."/>
            <person name="Barry K.W."/>
            <person name="Bougher N.L."/>
            <person name="Buchanan P."/>
            <person name="Buyck B."/>
            <person name="Bense V."/>
            <person name="Catcheside P."/>
            <person name="Chovatia M."/>
            <person name="Cooper J."/>
            <person name="Damon W."/>
            <person name="Desjardin D."/>
            <person name="Finy P."/>
            <person name="Geml J."/>
            <person name="Haridas S."/>
            <person name="Hughes K."/>
            <person name="Justo A."/>
            <person name="Karasinski D."/>
            <person name="Kautmanova I."/>
            <person name="Kiss B."/>
            <person name="Kocsube S."/>
            <person name="Kotiranta H."/>
            <person name="LaButti K.M."/>
            <person name="Lechner B.E."/>
            <person name="Liimatainen K."/>
            <person name="Lipzen A."/>
            <person name="Lukacs Z."/>
            <person name="Mihaltcheva S."/>
            <person name="Morgado L.N."/>
            <person name="Niskanen T."/>
            <person name="Noordeloos M.E."/>
            <person name="Ohm R.A."/>
            <person name="Ortiz-Santana B."/>
            <person name="Ovrebo C."/>
            <person name="Racz N."/>
            <person name="Riley R."/>
            <person name="Savchenko A."/>
            <person name="Shiryaev A."/>
            <person name="Soop K."/>
            <person name="Spirin V."/>
            <person name="Szebenyi C."/>
            <person name="Tomsovsky M."/>
            <person name="Tulloss R.E."/>
            <person name="Uehling J."/>
            <person name="Grigoriev I.V."/>
            <person name="Vagvolgyi C."/>
            <person name="Papp T."/>
            <person name="Martin F.M."/>
            <person name="Miettinen O."/>
            <person name="Hibbett D.S."/>
            <person name="Nagy L.G."/>
        </authorList>
    </citation>
    <scope>NUCLEOTIDE SEQUENCE [LARGE SCALE GENOMIC DNA]</scope>
    <source>
        <strain evidence="1 2">FP101781</strain>
    </source>
</reference>
<evidence type="ECO:0000313" key="2">
    <source>
        <dbReference type="Proteomes" id="UP000298030"/>
    </source>
</evidence>
<dbReference type="EMBL" id="QPFP01000060">
    <property type="protein sequence ID" value="TEB25081.1"/>
    <property type="molecule type" value="Genomic_DNA"/>
</dbReference>
<accession>A0A4Y7STM7</accession>
<evidence type="ECO:0000313" key="1">
    <source>
        <dbReference type="EMBL" id="TEB25081.1"/>
    </source>
</evidence>
<dbReference type="AlphaFoldDB" id="A0A4Y7STM7"/>
<protein>
    <submittedName>
        <fullName evidence="1">Uncharacterized protein</fullName>
    </submittedName>
</protein>
<sequence length="481" mass="52327">MQPEVLVPWNLIGWVIRRQAHPSGVVLTGNTRSKVVTRDSYRLEELALIAELSPSATEIIFLDGARYRTEAMSGYVMWPCPSGTRNTAVGLRAGGLHWGTFRVLAELYTFSHGAFEVDETREERVLPVIYQVLSLSQILGSVGVRAYLAAVGLPTSKIPNIPPSYPASVGSGRAPPSPKEDSTLTLEWSCPGWALHLFLKISLQLCKPEDRVYFVGPSGMDPGEYLPESAKNTFILNWTDTANTSVKLTRASPSSPSDGARVVSQARGRGHTEAGLHTLDTAKAWLICIVRQGGEEVTWAVHQFAGMDPEMISSLGDMTSSSDEHKGSGALEMQHVYGSSTTEADENHRHGSVNQTFRFTRGVKTVGKHIAGDQSSEVTAGKRTLWLEYFEDSSSPFESVKLLEHQKDPSSGRIPATCADPGPKFVTSSLYVMVEACDRPMMCGGGELERNDDPVTGMAWNRPAYSLDSGAAEKAVIPGLW</sequence>
<keyword evidence="2" id="KW-1185">Reference proteome</keyword>